<reference evidence="4" key="1">
    <citation type="journal article" date="2019" name="Int. J. Syst. Evol. Microbiol.">
        <title>The Global Catalogue of Microorganisms (GCM) 10K type strain sequencing project: providing services to taxonomists for standard genome sequencing and annotation.</title>
        <authorList>
            <consortium name="The Broad Institute Genomics Platform"/>
            <consortium name="The Broad Institute Genome Sequencing Center for Infectious Disease"/>
            <person name="Wu L."/>
            <person name="Ma J."/>
        </authorList>
    </citation>
    <scope>NUCLEOTIDE SEQUENCE [LARGE SCALE GENOMIC DNA]</scope>
    <source>
        <strain evidence="4">JCM 18472</strain>
    </source>
</reference>
<proteinExistence type="predicted"/>
<keyword evidence="4" id="KW-1185">Reference proteome</keyword>
<comment type="caution">
    <text evidence="3">The sequence shown here is derived from an EMBL/GenBank/DDBJ whole genome shotgun (WGS) entry which is preliminary data.</text>
</comment>
<evidence type="ECO:0000256" key="1">
    <source>
        <dbReference type="SAM" id="MobiDB-lite"/>
    </source>
</evidence>
<dbReference type="RefSeq" id="WP_031384339.1">
    <property type="nucleotide sequence ID" value="NZ_BAABKI010000011.1"/>
</dbReference>
<evidence type="ECO:0000256" key="2">
    <source>
        <dbReference type="SAM" id="SignalP"/>
    </source>
</evidence>
<dbReference type="EMBL" id="BAABKI010000011">
    <property type="protein sequence ID" value="GAA5172590.1"/>
    <property type="molecule type" value="Genomic_DNA"/>
</dbReference>
<name>A0ABP9R727_9GAMM</name>
<dbReference type="Proteomes" id="UP001500074">
    <property type="component" value="Unassembled WGS sequence"/>
</dbReference>
<protein>
    <recommendedName>
        <fullName evidence="5">Methionine-rich peptide X</fullName>
    </recommendedName>
</protein>
<evidence type="ECO:0000313" key="3">
    <source>
        <dbReference type="EMBL" id="GAA5172590.1"/>
    </source>
</evidence>
<evidence type="ECO:0008006" key="5">
    <source>
        <dbReference type="Google" id="ProtNLM"/>
    </source>
</evidence>
<sequence>MRKMRNIVLTATVMTVSTFGASSLFAQENVQNEEGQQGNMMQEGGGMQGNMMGMMKQMNSMMEKCNDMMEKQKNDTSA</sequence>
<keyword evidence="2" id="KW-0732">Signal</keyword>
<feature type="region of interest" description="Disordered" evidence="1">
    <location>
        <begin position="33"/>
        <end position="52"/>
    </location>
</feature>
<feature type="chain" id="PRO_5047044401" description="Methionine-rich peptide X" evidence="2">
    <location>
        <begin position="27"/>
        <end position="78"/>
    </location>
</feature>
<accession>A0ABP9R727</accession>
<gene>
    <name evidence="3" type="ORF">GCM10023342_09410</name>
</gene>
<organism evidence="3 4">
    <name type="scientific">Modicisalibacter zincidurans</name>
    <dbReference type="NCBI Taxonomy" id="1178777"/>
    <lineage>
        <taxon>Bacteria</taxon>
        <taxon>Pseudomonadati</taxon>
        <taxon>Pseudomonadota</taxon>
        <taxon>Gammaproteobacteria</taxon>
        <taxon>Oceanospirillales</taxon>
        <taxon>Halomonadaceae</taxon>
        <taxon>Modicisalibacter</taxon>
    </lineage>
</organism>
<feature type="compositionally biased region" description="Low complexity" evidence="1">
    <location>
        <begin position="33"/>
        <end position="42"/>
    </location>
</feature>
<feature type="signal peptide" evidence="2">
    <location>
        <begin position="1"/>
        <end position="26"/>
    </location>
</feature>
<evidence type="ECO:0000313" key="4">
    <source>
        <dbReference type="Proteomes" id="UP001500074"/>
    </source>
</evidence>